<keyword evidence="1" id="KW-0472">Membrane</keyword>
<evidence type="ECO:0000313" key="3">
    <source>
        <dbReference type="Proteomes" id="UP000239241"/>
    </source>
</evidence>
<feature type="transmembrane region" description="Helical" evidence="1">
    <location>
        <begin position="23"/>
        <end position="44"/>
    </location>
</feature>
<organism evidence="2 3">
    <name type="scientific">Clavibacter michiganensis</name>
    <dbReference type="NCBI Taxonomy" id="28447"/>
    <lineage>
        <taxon>Bacteria</taxon>
        <taxon>Bacillati</taxon>
        <taxon>Actinomycetota</taxon>
        <taxon>Actinomycetes</taxon>
        <taxon>Micrococcales</taxon>
        <taxon>Microbacteriaceae</taxon>
        <taxon>Clavibacter</taxon>
    </lineage>
</organism>
<evidence type="ECO:0000313" key="2">
    <source>
        <dbReference type="EMBL" id="PPF69542.1"/>
    </source>
</evidence>
<reference evidence="2 3" key="1">
    <citation type="submission" date="2018-02" db="EMBL/GenBank/DDBJ databases">
        <title>Bacteriophage NCPPB3778 and a type I-E CRISPR drive the evolution of the US Biological Select Agent, Rathayibacter toxicus.</title>
        <authorList>
            <person name="Davis E.W.II."/>
            <person name="Tabima J.F."/>
            <person name="Weisberg A.J."/>
            <person name="Lopes L.D."/>
            <person name="Wiseman M.S."/>
            <person name="Wiseman M.S."/>
            <person name="Pupko T."/>
            <person name="Belcher M.S."/>
            <person name="Sechler A.J."/>
            <person name="Tancos M.A."/>
            <person name="Schroeder B.K."/>
            <person name="Murray T.D."/>
            <person name="Luster D.G."/>
            <person name="Schneider W.L."/>
            <person name="Rogers E."/>
            <person name="Andreote F.D."/>
            <person name="Grunwald N.J."/>
            <person name="Putnam M.L."/>
            <person name="Chang J.H."/>
        </authorList>
    </citation>
    <scope>NUCLEOTIDE SEQUENCE [LARGE SCALE GENOMIC DNA]</scope>
    <source>
        <strain evidence="2 3">AY1B3</strain>
    </source>
</reference>
<dbReference type="Proteomes" id="UP000239241">
    <property type="component" value="Unassembled WGS sequence"/>
</dbReference>
<sequence>MSVPTPVAVDPAAPRARLLPAPLVLLVGLVLVPLALGLAANSWSPPDAAAYVRMAFASVAGIVVAIGTVVLLLVDRIRHRAPAGTMVALTVVVAVWGASSLDSTLDLLLQRLASLG</sequence>
<keyword evidence="1" id="KW-1133">Transmembrane helix</keyword>
<accession>A0A2S5VWF5</accession>
<feature type="transmembrane region" description="Helical" evidence="1">
    <location>
        <begin position="81"/>
        <end position="99"/>
    </location>
</feature>
<evidence type="ECO:0000256" key="1">
    <source>
        <dbReference type="SAM" id="Phobius"/>
    </source>
</evidence>
<feature type="transmembrane region" description="Helical" evidence="1">
    <location>
        <begin position="50"/>
        <end position="74"/>
    </location>
</feature>
<name>A0A2S5VWF5_9MICO</name>
<gene>
    <name evidence="2" type="ORF">C5E16_04285</name>
</gene>
<dbReference type="RefSeq" id="WP_104289700.1">
    <property type="nucleotide sequence ID" value="NZ_PSXY01000005.1"/>
</dbReference>
<dbReference type="EMBL" id="PSXY01000005">
    <property type="protein sequence ID" value="PPF69542.1"/>
    <property type="molecule type" value="Genomic_DNA"/>
</dbReference>
<dbReference type="AlphaFoldDB" id="A0A2S5VWF5"/>
<comment type="caution">
    <text evidence="2">The sequence shown here is derived from an EMBL/GenBank/DDBJ whole genome shotgun (WGS) entry which is preliminary data.</text>
</comment>
<proteinExistence type="predicted"/>
<protein>
    <submittedName>
        <fullName evidence="2">Uncharacterized protein</fullName>
    </submittedName>
</protein>
<keyword evidence="1" id="KW-0812">Transmembrane</keyword>